<feature type="domain" description="UDP-glucose/GDP-mannose dehydrogenase dimerisation" evidence="3">
    <location>
        <begin position="195"/>
        <end position="283"/>
    </location>
</feature>
<dbReference type="PANTHER" id="PTHR43750:SF1">
    <property type="entry name" value="GDP-MANNOSE 6-DEHYDROGENASE"/>
    <property type="match status" value="1"/>
</dbReference>
<evidence type="ECO:0000256" key="1">
    <source>
        <dbReference type="ARBA" id="ARBA00006601"/>
    </source>
</evidence>
<comment type="similarity">
    <text evidence="1 2">Belongs to the UDP-glucose/GDP-mannose dehydrogenase family.</text>
</comment>
<dbReference type="SUPFAM" id="SSF48179">
    <property type="entry name" value="6-phosphogluconate dehydrogenase C-terminal domain-like"/>
    <property type="match status" value="1"/>
</dbReference>
<dbReference type="PIRSF" id="PIRSF500136">
    <property type="entry name" value="UDP_ManNAc_DH"/>
    <property type="match status" value="1"/>
</dbReference>
<dbReference type="KEGG" id="yrh:AABB31_14955"/>
<accession>A0AAN0M779</accession>
<protein>
    <recommendedName>
        <fullName evidence="7">UDP-glucose 6-dehydrogenase</fullName>
    </recommendedName>
</protein>
<organism evidence="5 6">
    <name type="scientific">Yoonia rhodophyticola</name>
    <dbReference type="NCBI Taxonomy" id="3137370"/>
    <lineage>
        <taxon>Bacteria</taxon>
        <taxon>Pseudomonadati</taxon>
        <taxon>Pseudomonadota</taxon>
        <taxon>Alphaproteobacteria</taxon>
        <taxon>Rhodobacterales</taxon>
        <taxon>Paracoccaceae</taxon>
        <taxon>Yoonia</taxon>
    </lineage>
</organism>
<dbReference type="Pfam" id="PF00984">
    <property type="entry name" value="UDPG_MGDP_dh"/>
    <property type="match status" value="1"/>
</dbReference>
<reference evidence="5 6" key="2">
    <citation type="submission" date="2024-08" db="EMBL/GenBank/DDBJ databases">
        <title>Phylogenomic analyses of a clade within the roseobacter group suggest taxonomic reassignments of species of the genera Aestuariivita, Citreicella, Loktanella, Nautella, Pelagibaca, Ruegeria, Thalassobius, Thiobacimonas and Tropicibacter, and the proposal o.</title>
        <authorList>
            <person name="Jeon C.O."/>
        </authorList>
    </citation>
    <scope>NUCLEOTIDE SEQUENCE [LARGE SCALE GENOMIC DNA]</scope>
    <source>
        <strain evidence="5 6">SS1-5</strain>
    </source>
</reference>
<evidence type="ECO:0000259" key="3">
    <source>
        <dbReference type="Pfam" id="PF00984"/>
    </source>
</evidence>
<gene>
    <name evidence="5" type="ORF">AABB31_14955</name>
</gene>
<proteinExistence type="inferred from homology"/>
<dbReference type="InterPro" id="IPR017476">
    <property type="entry name" value="UDP-Glc/GDP-Man"/>
</dbReference>
<reference evidence="6" key="1">
    <citation type="submission" date="2024-04" db="EMBL/GenBank/DDBJ databases">
        <title>Phylogenomic analyses of a clade within the roseobacter group suggest taxonomic reassignments of species of the genera Aestuariivita, Citreicella, Loktanella, Nautella, Pelagibaca, Ruegeria, Thalassobius, Thiobacimonas and Tropicibacter, and the proposal o.</title>
        <authorList>
            <person name="Jeon C.O."/>
        </authorList>
    </citation>
    <scope>NUCLEOTIDE SEQUENCE [LARGE SCALE GENOMIC DNA]</scope>
    <source>
        <strain evidence="6">SS1-5</strain>
    </source>
</reference>
<dbReference type="GO" id="GO:0000271">
    <property type="term" value="P:polysaccharide biosynthetic process"/>
    <property type="evidence" value="ECO:0007669"/>
    <property type="project" value="InterPro"/>
</dbReference>
<dbReference type="AlphaFoldDB" id="A0AAN0M779"/>
<dbReference type="Proteomes" id="UP001470809">
    <property type="component" value="Chromosome"/>
</dbReference>
<dbReference type="PANTHER" id="PTHR43750">
    <property type="entry name" value="UDP-GLUCOSE 6-DEHYDROGENASE TUAD"/>
    <property type="match status" value="1"/>
</dbReference>
<dbReference type="SUPFAM" id="SSF51735">
    <property type="entry name" value="NAD(P)-binding Rossmann-fold domains"/>
    <property type="match status" value="1"/>
</dbReference>
<evidence type="ECO:0008006" key="7">
    <source>
        <dbReference type="Google" id="ProtNLM"/>
    </source>
</evidence>
<evidence type="ECO:0000256" key="2">
    <source>
        <dbReference type="PIRNR" id="PIRNR000124"/>
    </source>
</evidence>
<dbReference type="GO" id="GO:0016628">
    <property type="term" value="F:oxidoreductase activity, acting on the CH-CH group of donors, NAD or NADP as acceptor"/>
    <property type="evidence" value="ECO:0007669"/>
    <property type="project" value="InterPro"/>
</dbReference>
<sequence length="382" mass="40732">MSNPVRYTAETFVVVGLGHIGLPIYYTLGQSYGVENVFGVDKSDTVLGELRAADYQAKEPGITLSAAQKANIASQIPEGRTGPAVVQIAVDVSITGSSYDVTNLLAAIQSTADRFDEALIIVRSTISPDAIAALEGVELGPRQGLVFVPEFMREGLALKDIATNPVYHGLIKAGSAFSLGTYCDATTYDARALTIVKIANNAWRAEKVAFANLLAMISEAYGADPEQVSGLFLSDPLNVTAAYLRPGAPFGGYCLPKETQMMAEFERAKTGTAHFQSVLDTNDAAIRYWVEKILATSPQRVVFETFSFKTDIMDLRNSPYLVMKDQIEAAGITVVDAAHAGAVAAGDTFVDISCKGGPEGYGAYVKMNFSPADNVPQSLVAE</sequence>
<evidence type="ECO:0000313" key="5">
    <source>
        <dbReference type="EMBL" id="WZU66351.1"/>
    </source>
</evidence>
<name>A0AAN0M779_9RHOB</name>
<dbReference type="EMBL" id="CP151767">
    <property type="protein sequence ID" value="WZU66351.1"/>
    <property type="molecule type" value="Genomic_DNA"/>
</dbReference>
<keyword evidence="6" id="KW-1185">Reference proteome</keyword>
<dbReference type="PIRSF" id="PIRSF000124">
    <property type="entry name" value="UDPglc_GDPman_dh"/>
    <property type="match status" value="1"/>
</dbReference>
<dbReference type="InterPro" id="IPR014026">
    <property type="entry name" value="UDP-Glc/GDP-Man_DH_dimer"/>
</dbReference>
<dbReference type="Pfam" id="PF03721">
    <property type="entry name" value="UDPG_MGDP_dh_N"/>
    <property type="match status" value="1"/>
</dbReference>
<dbReference type="Gene3D" id="3.40.50.720">
    <property type="entry name" value="NAD(P)-binding Rossmann-like Domain"/>
    <property type="match status" value="2"/>
</dbReference>
<dbReference type="InterPro" id="IPR036291">
    <property type="entry name" value="NAD(P)-bd_dom_sf"/>
</dbReference>
<dbReference type="InterPro" id="IPR008927">
    <property type="entry name" value="6-PGluconate_DH-like_C_sf"/>
</dbReference>
<dbReference type="GO" id="GO:0016616">
    <property type="term" value="F:oxidoreductase activity, acting on the CH-OH group of donors, NAD or NADP as acceptor"/>
    <property type="evidence" value="ECO:0007669"/>
    <property type="project" value="InterPro"/>
</dbReference>
<evidence type="ECO:0000313" key="6">
    <source>
        <dbReference type="Proteomes" id="UP001470809"/>
    </source>
</evidence>
<dbReference type="InterPro" id="IPR028359">
    <property type="entry name" value="UDP_ManNAc/GlcNAc_DH"/>
</dbReference>
<dbReference type="InterPro" id="IPR001732">
    <property type="entry name" value="UDP-Glc/GDP-Man_DH_N"/>
</dbReference>
<feature type="domain" description="UDP-glucose/GDP-mannose dehydrogenase N-terminal" evidence="4">
    <location>
        <begin position="13"/>
        <end position="164"/>
    </location>
</feature>
<dbReference type="GO" id="GO:0051287">
    <property type="term" value="F:NAD binding"/>
    <property type="evidence" value="ECO:0007669"/>
    <property type="project" value="InterPro"/>
</dbReference>
<evidence type="ECO:0000259" key="4">
    <source>
        <dbReference type="Pfam" id="PF03721"/>
    </source>
</evidence>
<dbReference type="RefSeq" id="WP_342075676.1">
    <property type="nucleotide sequence ID" value="NZ_CP151767.2"/>
</dbReference>